<sequence>METAKQRVMEQRRNITAYISEYGVRCLIRMATSPRNSEKERTRKIPQQWNGGSQERWIRPVAGEVKCNVDATIFKDQGCYGVGMCLRGVSRGVHLSKYIMVQKSPTTQRSISRRSKISDNMA</sequence>
<name>G7JYP0_MEDTR</name>
<evidence type="ECO:0000313" key="3">
    <source>
        <dbReference type="EnsemblPlants" id="AES94374"/>
    </source>
</evidence>
<proteinExistence type="predicted"/>
<dbReference type="HOGENOM" id="CLU_2030173_0_0_1"/>
<reference evidence="3" key="3">
    <citation type="submission" date="2015-04" db="UniProtKB">
        <authorList>
            <consortium name="EnsemblPlants"/>
        </authorList>
    </citation>
    <scope>IDENTIFICATION</scope>
    <source>
        <strain evidence="3">cv. Jemalong A17</strain>
    </source>
</reference>
<evidence type="ECO:0000313" key="4">
    <source>
        <dbReference type="Proteomes" id="UP000002051"/>
    </source>
</evidence>
<dbReference type="EMBL" id="CM001221">
    <property type="protein sequence ID" value="AES94374.1"/>
    <property type="molecule type" value="Genomic_DNA"/>
</dbReference>
<keyword evidence="4" id="KW-1185">Reference proteome</keyword>
<evidence type="ECO:0000256" key="1">
    <source>
        <dbReference type="SAM" id="MobiDB-lite"/>
    </source>
</evidence>
<gene>
    <name evidence="2" type="ordered locus">MTR_5g013740</name>
</gene>
<reference evidence="2 4" key="1">
    <citation type="journal article" date="2011" name="Nature">
        <title>The Medicago genome provides insight into the evolution of rhizobial symbioses.</title>
        <authorList>
            <person name="Young N.D."/>
            <person name="Debelle F."/>
            <person name="Oldroyd G.E."/>
            <person name="Geurts R."/>
            <person name="Cannon S.B."/>
            <person name="Udvardi M.K."/>
            <person name="Benedito V.A."/>
            <person name="Mayer K.F."/>
            <person name="Gouzy J."/>
            <person name="Schoof H."/>
            <person name="Van de Peer Y."/>
            <person name="Proost S."/>
            <person name="Cook D.R."/>
            <person name="Meyers B.C."/>
            <person name="Spannagl M."/>
            <person name="Cheung F."/>
            <person name="De Mita S."/>
            <person name="Krishnakumar V."/>
            <person name="Gundlach H."/>
            <person name="Zhou S."/>
            <person name="Mudge J."/>
            <person name="Bharti A.K."/>
            <person name="Murray J.D."/>
            <person name="Naoumkina M.A."/>
            <person name="Rosen B."/>
            <person name="Silverstein K.A."/>
            <person name="Tang H."/>
            <person name="Rombauts S."/>
            <person name="Zhao P.X."/>
            <person name="Zhou P."/>
            <person name="Barbe V."/>
            <person name="Bardou P."/>
            <person name="Bechner M."/>
            <person name="Bellec A."/>
            <person name="Berger A."/>
            <person name="Berges H."/>
            <person name="Bidwell S."/>
            <person name="Bisseling T."/>
            <person name="Choisne N."/>
            <person name="Couloux A."/>
            <person name="Denny R."/>
            <person name="Deshpande S."/>
            <person name="Dai X."/>
            <person name="Doyle J.J."/>
            <person name="Dudez A.M."/>
            <person name="Farmer A.D."/>
            <person name="Fouteau S."/>
            <person name="Franken C."/>
            <person name="Gibelin C."/>
            <person name="Gish J."/>
            <person name="Goldstein S."/>
            <person name="Gonzalez A.J."/>
            <person name="Green P.J."/>
            <person name="Hallab A."/>
            <person name="Hartog M."/>
            <person name="Hua A."/>
            <person name="Humphray S.J."/>
            <person name="Jeong D.H."/>
            <person name="Jing Y."/>
            <person name="Jocker A."/>
            <person name="Kenton S.M."/>
            <person name="Kim D.J."/>
            <person name="Klee K."/>
            <person name="Lai H."/>
            <person name="Lang C."/>
            <person name="Lin S."/>
            <person name="Macmil S.L."/>
            <person name="Magdelenat G."/>
            <person name="Matthews L."/>
            <person name="McCorrison J."/>
            <person name="Monaghan E.L."/>
            <person name="Mun J.H."/>
            <person name="Najar F.Z."/>
            <person name="Nicholson C."/>
            <person name="Noirot C."/>
            <person name="O'Bleness M."/>
            <person name="Paule C.R."/>
            <person name="Poulain J."/>
            <person name="Prion F."/>
            <person name="Qin B."/>
            <person name="Qu C."/>
            <person name="Retzel E.F."/>
            <person name="Riddle C."/>
            <person name="Sallet E."/>
            <person name="Samain S."/>
            <person name="Samson N."/>
            <person name="Sanders I."/>
            <person name="Saurat O."/>
            <person name="Scarpelli C."/>
            <person name="Schiex T."/>
            <person name="Segurens B."/>
            <person name="Severin A.J."/>
            <person name="Sherrier D.J."/>
            <person name="Shi R."/>
            <person name="Sims S."/>
            <person name="Singer S.R."/>
            <person name="Sinharoy S."/>
            <person name="Sterck L."/>
            <person name="Viollet A."/>
            <person name="Wang B.B."/>
            <person name="Wang K."/>
            <person name="Wang M."/>
            <person name="Wang X."/>
            <person name="Warfsmann J."/>
            <person name="Weissenbach J."/>
            <person name="White D.D."/>
            <person name="White J.D."/>
            <person name="Wiley G.B."/>
            <person name="Wincker P."/>
            <person name="Xing Y."/>
            <person name="Yang L."/>
            <person name="Yao Z."/>
            <person name="Ying F."/>
            <person name="Zhai J."/>
            <person name="Zhou L."/>
            <person name="Zuber A."/>
            <person name="Denarie J."/>
            <person name="Dixon R.A."/>
            <person name="May G.D."/>
            <person name="Schwartz D.C."/>
            <person name="Rogers J."/>
            <person name="Quetier F."/>
            <person name="Town C.D."/>
            <person name="Roe B.A."/>
        </authorList>
    </citation>
    <scope>NUCLEOTIDE SEQUENCE [LARGE SCALE GENOMIC DNA]</scope>
    <source>
        <strain evidence="2">A17</strain>
        <strain evidence="3 4">cv. Jemalong A17</strain>
    </source>
</reference>
<feature type="region of interest" description="Disordered" evidence="1">
    <location>
        <begin position="33"/>
        <end position="52"/>
    </location>
</feature>
<organism evidence="2 4">
    <name type="scientific">Medicago truncatula</name>
    <name type="common">Barrel medic</name>
    <name type="synonym">Medicago tribuloides</name>
    <dbReference type="NCBI Taxonomy" id="3880"/>
    <lineage>
        <taxon>Eukaryota</taxon>
        <taxon>Viridiplantae</taxon>
        <taxon>Streptophyta</taxon>
        <taxon>Embryophyta</taxon>
        <taxon>Tracheophyta</taxon>
        <taxon>Spermatophyta</taxon>
        <taxon>Magnoliopsida</taxon>
        <taxon>eudicotyledons</taxon>
        <taxon>Gunneridae</taxon>
        <taxon>Pentapetalae</taxon>
        <taxon>rosids</taxon>
        <taxon>fabids</taxon>
        <taxon>Fabales</taxon>
        <taxon>Fabaceae</taxon>
        <taxon>Papilionoideae</taxon>
        <taxon>50 kb inversion clade</taxon>
        <taxon>NPAAA clade</taxon>
        <taxon>Hologalegina</taxon>
        <taxon>IRL clade</taxon>
        <taxon>Trifolieae</taxon>
        <taxon>Medicago</taxon>
    </lineage>
</organism>
<reference evidence="2 4" key="2">
    <citation type="journal article" date="2014" name="BMC Genomics">
        <title>An improved genome release (version Mt4.0) for the model legume Medicago truncatula.</title>
        <authorList>
            <person name="Tang H."/>
            <person name="Krishnakumar V."/>
            <person name="Bidwell S."/>
            <person name="Rosen B."/>
            <person name="Chan A."/>
            <person name="Zhou S."/>
            <person name="Gentzbittel L."/>
            <person name="Childs K.L."/>
            <person name="Yandell M."/>
            <person name="Gundlach H."/>
            <person name="Mayer K.F."/>
            <person name="Schwartz D.C."/>
            <person name="Town C.D."/>
        </authorList>
    </citation>
    <scope>GENOME REANNOTATION</scope>
    <source>
        <strain evidence="3 4">cv. Jemalong A17</strain>
    </source>
</reference>
<dbReference type="EnsemblPlants" id="AES94374">
    <property type="protein sequence ID" value="AES94374"/>
    <property type="gene ID" value="MTR_5g013740"/>
</dbReference>
<dbReference type="PaxDb" id="3880-AES94374"/>
<evidence type="ECO:0000313" key="2">
    <source>
        <dbReference type="EMBL" id="AES94374.1"/>
    </source>
</evidence>
<dbReference type="Proteomes" id="UP000002051">
    <property type="component" value="Chromosome 5"/>
</dbReference>
<dbReference type="AlphaFoldDB" id="G7JYP0"/>
<accession>G7JYP0</accession>
<protein>
    <submittedName>
        <fullName evidence="2 3">Uncharacterized protein</fullName>
    </submittedName>
</protein>